<evidence type="ECO:0000313" key="2">
    <source>
        <dbReference type="EMBL" id="MCI85369.1"/>
    </source>
</evidence>
<comment type="caution">
    <text evidence="2">The sequence shown here is derived from an EMBL/GenBank/DDBJ whole genome shotgun (WGS) entry which is preliminary data.</text>
</comment>
<dbReference type="Proteomes" id="UP000265520">
    <property type="component" value="Unassembled WGS sequence"/>
</dbReference>
<protein>
    <submittedName>
        <fullName evidence="2">Uncharacterized protein</fullName>
    </submittedName>
</protein>
<reference evidence="2 3" key="1">
    <citation type="journal article" date="2018" name="Front. Plant Sci.">
        <title>Red Clover (Trifolium pratense) and Zigzag Clover (T. medium) - A Picture of Genomic Similarities and Differences.</title>
        <authorList>
            <person name="Dluhosova J."/>
            <person name="Istvanek J."/>
            <person name="Nedelnik J."/>
            <person name="Repkova J."/>
        </authorList>
    </citation>
    <scope>NUCLEOTIDE SEQUENCE [LARGE SCALE GENOMIC DNA]</scope>
    <source>
        <strain evidence="3">cv. 10/8</strain>
        <tissue evidence="2">Leaf</tissue>
    </source>
</reference>
<accession>A0A392VDK5</accession>
<feature type="non-terminal residue" evidence="2">
    <location>
        <position position="54"/>
    </location>
</feature>
<feature type="compositionally biased region" description="Polar residues" evidence="1">
    <location>
        <begin position="11"/>
        <end position="26"/>
    </location>
</feature>
<proteinExistence type="predicted"/>
<sequence length="54" mass="5895">MFQKTPEAIMTGNNSSDNTVVNSQSDESMKIVVGDGEKDTSVDPDDVMTQCLRE</sequence>
<organism evidence="2 3">
    <name type="scientific">Trifolium medium</name>
    <dbReference type="NCBI Taxonomy" id="97028"/>
    <lineage>
        <taxon>Eukaryota</taxon>
        <taxon>Viridiplantae</taxon>
        <taxon>Streptophyta</taxon>
        <taxon>Embryophyta</taxon>
        <taxon>Tracheophyta</taxon>
        <taxon>Spermatophyta</taxon>
        <taxon>Magnoliopsida</taxon>
        <taxon>eudicotyledons</taxon>
        <taxon>Gunneridae</taxon>
        <taxon>Pentapetalae</taxon>
        <taxon>rosids</taxon>
        <taxon>fabids</taxon>
        <taxon>Fabales</taxon>
        <taxon>Fabaceae</taxon>
        <taxon>Papilionoideae</taxon>
        <taxon>50 kb inversion clade</taxon>
        <taxon>NPAAA clade</taxon>
        <taxon>Hologalegina</taxon>
        <taxon>IRL clade</taxon>
        <taxon>Trifolieae</taxon>
        <taxon>Trifolium</taxon>
    </lineage>
</organism>
<dbReference type="AlphaFoldDB" id="A0A392VDK5"/>
<feature type="region of interest" description="Disordered" evidence="1">
    <location>
        <begin position="1"/>
        <end position="26"/>
    </location>
</feature>
<dbReference type="EMBL" id="LXQA011113718">
    <property type="protein sequence ID" value="MCI85369.1"/>
    <property type="molecule type" value="Genomic_DNA"/>
</dbReference>
<name>A0A392VDK5_9FABA</name>
<evidence type="ECO:0000256" key="1">
    <source>
        <dbReference type="SAM" id="MobiDB-lite"/>
    </source>
</evidence>
<evidence type="ECO:0000313" key="3">
    <source>
        <dbReference type="Proteomes" id="UP000265520"/>
    </source>
</evidence>
<keyword evidence="3" id="KW-1185">Reference proteome</keyword>